<reference evidence="2 3" key="1">
    <citation type="journal article" date="2019" name="Environ. Microbiol.">
        <title>Species interactions and distinct microbial communities in high Arctic permafrost affected cryosols are associated with the CH4 and CO2 gas fluxes.</title>
        <authorList>
            <person name="Altshuler I."/>
            <person name="Hamel J."/>
            <person name="Turney S."/>
            <person name="Magnuson E."/>
            <person name="Levesque R."/>
            <person name="Greer C."/>
            <person name="Whyte L.G."/>
        </authorList>
    </citation>
    <scope>NUCLEOTIDE SEQUENCE [LARGE SCALE GENOMIC DNA]</scope>
    <source>
        <strain evidence="2 3">42</strain>
    </source>
</reference>
<organism evidence="2 3">
    <name type="scientific">Flavobacterium pectinovorum</name>
    <dbReference type="NCBI Taxonomy" id="29533"/>
    <lineage>
        <taxon>Bacteria</taxon>
        <taxon>Pseudomonadati</taxon>
        <taxon>Bacteroidota</taxon>
        <taxon>Flavobacteriia</taxon>
        <taxon>Flavobacteriales</taxon>
        <taxon>Flavobacteriaceae</taxon>
        <taxon>Flavobacterium</taxon>
    </lineage>
</organism>
<gene>
    <name evidence="2" type="ORF">EAH81_03490</name>
</gene>
<sequence>MDNLKLLMKIFFCTFLMTMSYSCSSDIDDINEVINADGVNKDSKVSLKINDISYQEYFDSKPPTYQNTHTFKWSKKQYNEGYSLSGYIVYIASATEISLEGPGYITFDIGSDVKQGQIYDVKSSNFDFRISFGGLSNSFYSLQNTTIGQLKITYFDGVTMSGEFTFSNVGRWKSDNKKEDAKISGTFTKIEEDKS</sequence>
<protein>
    <recommendedName>
        <fullName evidence="4">Lipoprotein</fullName>
    </recommendedName>
</protein>
<keyword evidence="1" id="KW-0732">Signal</keyword>
<evidence type="ECO:0008006" key="4">
    <source>
        <dbReference type="Google" id="ProtNLM"/>
    </source>
</evidence>
<feature type="chain" id="PRO_5021427108" description="Lipoprotein" evidence="1">
    <location>
        <begin position="25"/>
        <end position="195"/>
    </location>
</feature>
<dbReference type="EMBL" id="RCZH01000002">
    <property type="protein sequence ID" value="TPG44550.1"/>
    <property type="molecule type" value="Genomic_DNA"/>
</dbReference>
<accession>A0A502F6A6</accession>
<proteinExistence type="predicted"/>
<name>A0A502F6A6_9FLAO</name>
<feature type="signal peptide" evidence="1">
    <location>
        <begin position="1"/>
        <end position="24"/>
    </location>
</feature>
<comment type="caution">
    <text evidence="2">The sequence shown here is derived from an EMBL/GenBank/DDBJ whole genome shotgun (WGS) entry which is preliminary data.</text>
</comment>
<dbReference type="PROSITE" id="PS51257">
    <property type="entry name" value="PROKAR_LIPOPROTEIN"/>
    <property type="match status" value="1"/>
</dbReference>
<keyword evidence="3" id="KW-1185">Reference proteome</keyword>
<dbReference type="AlphaFoldDB" id="A0A502F6A6"/>
<evidence type="ECO:0000313" key="3">
    <source>
        <dbReference type="Proteomes" id="UP000319700"/>
    </source>
</evidence>
<dbReference type="Proteomes" id="UP000319700">
    <property type="component" value="Unassembled WGS sequence"/>
</dbReference>
<evidence type="ECO:0000256" key="1">
    <source>
        <dbReference type="SAM" id="SignalP"/>
    </source>
</evidence>
<evidence type="ECO:0000313" key="2">
    <source>
        <dbReference type="EMBL" id="TPG44550.1"/>
    </source>
</evidence>